<evidence type="ECO:0000256" key="1">
    <source>
        <dbReference type="SAM" id="Phobius"/>
    </source>
</evidence>
<proteinExistence type="predicted"/>
<dbReference type="Proteomes" id="UP001211987">
    <property type="component" value="Unassembled WGS sequence"/>
</dbReference>
<keyword evidence="1" id="KW-0812">Transmembrane</keyword>
<keyword evidence="1" id="KW-1133">Transmembrane helix</keyword>
<accession>A0A9Q2WVF2</accession>
<keyword evidence="1" id="KW-0472">Membrane</keyword>
<feature type="transmembrane region" description="Helical" evidence="1">
    <location>
        <begin position="188"/>
        <end position="207"/>
    </location>
</feature>
<protein>
    <submittedName>
        <fullName evidence="2">ABC transporter permease subunit</fullName>
    </submittedName>
</protein>
<organism evidence="2 3">
    <name type="scientific">Thomasclavelia ramosa</name>
    <dbReference type="NCBI Taxonomy" id="1547"/>
    <lineage>
        <taxon>Bacteria</taxon>
        <taxon>Bacillati</taxon>
        <taxon>Bacillota</taxon>
        <taxon>Erysipelotrichia</taxon>
        <taxon>Erysipelotrichales</taxon>
        <taxon>Coprobacillaceae</taxon>
        <taxon>Thomasclavelia</taxon>
    </lineage>
</organism>
<feature type="transmembrane region" description="Helical" evidence="1">
    <location>
        <begin position="155"/>
        <end position="176"/>
    </location>
</feature>
<dbReference type="AlphaFoldDB" id="A0A9Q2WVF2"/>
<sequence length="266" mass="29495">MFNKALFKLEWKSNYKILVIFCLILTMYTTIMLAMYDPKLGTALETFAKSMPEIMAMVGMSGTPTTLIDFLSTYLYGLIMIVFPLIFGILLALRLVVRKVDNGVMSYLLCSGVERRSVWFTQMLVIITNLFVLIAFCTGLGLGCSALMFPGDLDIGAYLVLNLGVFILQLTLTGICYMCSCIFNEYRLASLFGAGIPIVFIMIQMLSNMQGSMEGLKFATLLTLFDPQKLINGNNEGYLMLGGLLVVMIVCYGVGGIIFDRKSMSL</sequence>
<dbReference type="GeneID" id="64196784"/>
<feature type="transmembrane region" description="Helical" evidence="1">
    <location>
        <begin position="17"/>
        <end position="36"/>
    </location>
</feature>
<evidence type="ECO:0000313" key="3">
    <source>
        <dbReference type="Proteomes" id="UP001211987"/>
    </source>
</evidence>
<gene>
    <name evidence="2" type="ORF">PM738_03605</name>
</gene>
<dbReference type="GO" id="GO:0005886">
    <property type="term" value="C:plasma membrane"/>
    <property type="evidence" value="ECO:0007669"/>
    <property type="project" value="UniProtKB-SubCell"/>
</dbReference>
<feature type="transmembrane region" description="Helical" evidence="1">
    <location>
        <begin position="74"/>
        <end position="97"/>
    </location>
</feature>
<reference evidence="2" key="1">
    <citation type="submission" date="2023-01" db="EMBL/GenBank/DDBJ databases">
        <title>Human gut microbiome strain richness.</title>
        <authorList>
            <person name="Chen-Liaw A."/>
        </authorList>
    </citation>
    <scope>NUCLEOTIDE SEQUENCE</scope>
    <source>
        <strain evidence="2">1001217st2_G6_1001217B_191108</strain>
    </source>
</reference>
<feature type="transmembrane region" description="Helical" evidence="1">
    <location>
        <begin position="118"/>
        <end position="149"/>
    </location>
</feature>
<dbReference type="EMBL" id="JAQLKE010000004">
    <property type="protein sequence ID" value="MDB7082876.1"/>
    <property type="molecule type" value="Genomic_DNA"/>
</dbReference>
<dbReference type="GO" id="GO:0140359">
    <property type="term" value="F:ABC-type transporter activity"/>
    <property type="evidence" value="ECO:0007669"/>
    <property type="project" value="InterPro"/>
</dbReference>
<evidence type="ECO:0000313" key="2">
    <source>
        <dbReference type="EMBL" id="MDB7082876.1"/>
    </source>
</evidence>
<comment type="caution">
    <text evidence="2">The sequence shown here is derived from an EMBL/GenBank/DDBJ whole genome shotgun (WGS) entry which is preliminary data.</text>
</comment>
<dbReference type="RefSeq" id="WP_009008741.1">
    <property type="nucleotide sequence ID" value="NZ_AP031443.1"/>
</dbReference>
<name>A0A9Q2WVF2_9FIRM</name>
<feature type="transmembrane region" description="Helical" evidence="1">
    <location>
        <begin position="238"/>
        <end position="259"/>
    </location>
</feature>